<dbReference type="OrthoDB" id="10263513at2759"/>
<evidence type="ECO:0000313" key="5">
    <source>
        <dbReference type="EMBL" id="ORY77762.1"/>
    </source>
</evidence>
<protein>
    <recommendedName>
        <fullName evidence="4">40S ribosomal protein S25</fullName>
    </recommendedName>
</protein>
<evidence type="ECO:0000256" key="4">
    <source>
        <dbReference type="RuleBase" id="RU366057"/>
    </source>
</evidence>
<keyword evidence="3 4" id="KW-0687">Ribonucleoprotein</keyword>
<name>A0A1Y2F1J4_PROLT</name>
<comment type="similarity">
    <text evidence="1 4">Belongs to the eukaryotic ribosomal protein eS25 family.</text>
</comment>
<evidence type="ECO:0000256" key="2">
    <source>
        <dbReference type="ARBA" id="ARBA00022980"/>
    </source>
</evidence>
<comment type="caution">
    <text evidence="5">The sequence shown here is derived from an EMBL/GenBank/DDBJ whole genome shotgun (WGS) entry which is preliminary data.</text>
</comment>
<dbReference type="GO" id="GO:1990904">
    <property type="term" value="C:ribonucleoprotein complex"/>
    <property type="evidence" value="ECO:0007669"/>
    <property type="project" value="UniProtKB-KW"/>
</dbReference>
<organism evidence="5 6">
    <name type="scientific">Protomyces lactucae-debilis</name>
    <dbReference type="NCBI Taxonomy" id="2754530"/>
    <lineage>
        <taxon>Eukaryota</taxon>
        <taxon>Fungi</taxon>
        <taxon>Dikarya</taxon>
        <taxon>Ascomycota</taxon>
        <taxon>Taphrinomycotina</taxon>
        <taxon>Taphrinomycetes</taxon>
        <taxon>Taphrinales</taxon>
        <taxon>Protomycetaceae</taxon>
        <taxon>Protomyces</taxon>
    </lineage>
</organism>
<dbReference type="PANTHER" id="PTHR12850">
    <property type="entry name" value="40S RIBOSOMAL PROTEIN S25"/>
    <property type="match status" value="1"/>
</dbReference>
<dbReference type="Proteomes" id="UP000193685">
    <property type="component" value="Unassembled WGS sequence"/>
</dbReference>
<dbReference type="GO" id="GO:0005840">
    <property type="term" value="C:ribosome"/>
    <property type="evidence" value="ECO:0007669"/>
    <property type="project" value="UniProtKB-KW"/>
</dbReference>
<dbReference type="Gene3D" id="1.10.10.10">
    <property type="entry name" value="Winged helix-like DNA-binding domain superfamily/Winged helix DNA-binding domain"/>
    <property type="match status" value="1"/>
</dbReference>
<dbReference type="InterPro" id="IPR004977">
    <property type="entry name" value="Ribosomal_eS25"/>
</dbReference>
<dbReference type="EMBL" id="MCFI01000019">
    <property type="protein sequence ID" value="ORY77762.1"/>
    <property type="molecule type" value="Genomic_DNA"/>
</dbReference>
<dbReference type="STRING" id="56484.A0A1Y2F1J4"/>
<reference evidence="5 6" key="1">
    <citation type="submission" date="2016-07" db="EMBL/GenBank/DDBJ databases">
        <title>Pervasive Adenine N6-methylation of Active Genes in Fungi.</title>
        <authorList>
            <consortium name="DOE Joint Genome Institute"/>
            <person name="Mondo S.J."/>
            <person name="Dannebaum R.O."/>
            <person name="Kuo R.C."/>
            <person name="Labutti K."/>
            <person name="Haridas S."/>
            <person name="Kuo A."/>
            <person name="Salamov A."/>
            <person name="Ahrendt S.R."/>
            <person name="Lipzen A."/>
            <person name="Sullivan W."/>
            <person name="Andreopoulos W.B."/>
            <person name="Clum A."/>
            <person name="Lindquist E."/>
            <person name="Daum C."/>
            <person name="Ramamoorthy G.K."/>
            <person name="Gryganskyi A."/>
            <person name="Culley D."/>
            <person name="Magnuson J.K."/>
            <person name="James T.Y."/>
            <person name="O'Malley M.A."/>
            <person name="Stajich J.E."/>
            <person name="Spatafora J.W."/>
            <person name="Visel A."/>
            <person name="Grigoriev I.V."/>
        </authorList>
    </citation>
    <scope>NUCLEOTIDE SEQUENCE [LARGE SCALE GENOMIC DNA]</scope>
    <source>
        <strain evidence="5 6">12-1054</strain>
    </source>
</reference>
<dbReference type="RefSeq" id="XP_040723147.1">
    <property type="nucleotide sequence ID" value="XM_040869924.1"/>
</dbReference>
<dbReference type="AlphaFoldDB" id="A0A1Y2F1J4"/>
<accession>A0A1Y2F1J4</accession>
<keyword evidence="2 4" id="KW-0689">Ribosomal protein</keyword>
<keyword evidence="6" id="KW-1185">Reference proteome</keyword>
<gene>
    <name evidence="5" type="ORF">BCR37DRAFT_382665</name>
</gene>
<evidence type="ECO:0000256" key="3">
    <source>
        <dbReference type="ARBA" id="ARBA00023274"/>
    </source>
</evidence>
<proteinExistence type="inferred from homology"/>
<evidence type="ECO:0000256" key="1">
    <source>
        <dbReference type="ARBA" id="ARBA00009106"/>
    </source>
</evidence>
<dbReference type="Pfam" id="PF03297">
    <property type="entry name" value="Ribosomal_S25"/>
    <property type="match status" value="1"/>
</dbReference>
<evidence type="ECO:0000313" key="6">
    <source>
        <dbReference type="Proteomes" id="UP000193685"/>
    </source>
</evidence>
<dbReference type="GeneID" id="63786523"/>
<sequence length="71" mass="7965">MLDKNQYDKLFKEVGSYRLVSVSVLVDRLKINGSLARRALVELAEKGIIKEVSISSKQKIYTRALDPEVAA</sequence>
<dbReference type="InterPro" id="IPR036388">
    <property type="entry name" value="WH-like_DNA-bd_sf"/>
</dbReference>